<dbReference type="GeneID" id="102800534"/>
<protein>
    <submittedName>
        <fullName evidence="2">Uncharacterized protein LOC102800534</fullName>
    </submittedName>
</protein>
<evidence type="ECO:0000313" key="2">
    <source>
        <dbReference type="RefSeq" id="XP_006814221.1"/>
    </source>
</evidence>
<dbReference type="RefSeq" id="XP_006814221.1">
    <property type="nucleotide sequence ID" value="XM_006814158.1"/>
</dbReference>
<dbReference type="Proteomes" id="UP000694865">
    <property type="component" value="Unplaced"/>
</dbReference>
<keyword evidence="1" id="KW-1185">Reference proteome</keyword>
<evidence type="ECO:0000313" key="1">
    <source>
        <dbReference type="Proteomes" id="UP000694865"/>
    </source>
</evidence>
<name>A0ABM0M2I0_SACKO</name>
<dbReference type="PANTHER" id="PTHR42972">
    <property type="entry name" value="TOL-PAL SYSTEM PROTEIN TOLB"/>
    <property type="match status" value="1"/>
</dbReference>
<dbReference type="InterPro" id="IPR029058">
    <property type="entry name" value="AB_hydrolase_fold"/>
</dbReference>
<accession>A0ABM0M2I0</accession>
<organism evidence="1 2">
    <name type="scientific">Saccoglossus kowalevskii</name>
    <name type="common">Acorn worm</name>
    <dbReference type="NCBI Taxonomy" id="10224"/>
    <lineage>
        <taxon>Eukaryota</taxon>
        <taxon>Metazoa</taxon>
        <taxon>Hemichordata</taxon>
        <taxon>Enteropneusta</taxon>
        <taxon>Harrimaniidae</taxon>
        <taxon>Saccoglossus</taxon>
    </lineage>
</organism>
<dbReference type="Gene3D" id="3.40.50.1820">
    <property type="entry name" value="alpha/beta hydrolase"/>
    <property type="match status" value="2"/>
</dbReference>
<dbReference type="PANTHER" id="PTHR42972:SF8">
    <property type="entry name" value="POLYHYDROXYBUTYRATE DEPOLYMERASE"/>
    <property type="match status" value="1"/>
</dbReference>
<sequence>MSLIVLVSGADPLLGYDADPTQVSVSGLGGGAYMAVQVQVAYSSRIMGAGTLAGGPYHCAQGSTLKAVGECSDEPEKIVLDDLIAFTYEAEASGDIDPVSNLADDHVYLFSGTLDTTVVQGVVKQLESYYTEFIPLSQIATKYDVAADFAMITEHYGNACDTSRTPYINDCDLPEAFNLLNQIYGNLQEPLSYGGVLSGQLLEFDQTELEPSGVGTSSLDDTGYIYVPDKCNDYAGCKVHIVFHGCDQGREVLVDEFALNSGYNEVADLNNIIVVYPQAVSSIGNTRGCFDWWGYTNASYDLKSGRQMEFVKNIIDRVVSVYGICEVMESQLVHYQCVLPEPEPTLPVVSTTCIPRPAV</sequence>
<gene>
    <name evidence="2" type="primary">LOC102800534</name>
</gene>
<dbReference type="SUPFAM" id="SSF53474">
    <property type="entry name" value="alpha/beta-Hydrolases"/>
    <property type="match status" value="1"/>
</dbReference>
<proteinExistence type="predicted"/>
<reference evidence="2" key="1">
    <citation type="submission" date="2025-08" db="UniProtKB">
        <authorList>
            <consortium name="RefSeq"/>
        </authorList>
    </citation>
    <scope>IDENTIFICATION</scope>
    <source>
        <tissue evidence="2">Testes</tissue>
    </source>
</reference>